<dbReference type="PANTHER" id="PTHR13696">
    <property type="entry name" value="P-LOOP CONTAINING NUCLEOSIDE TRIPHOSPHATE HYDROLASE"/>
    <property type="match status" value="1"/>
</dbReference>
<dbReference type="OrthoDB" id="6432167at2759"/>
<comment type="caution">
    <text evidence="2">The sequence shown here is derived from an EMBL/GenBank/DDBJ whole genome shotgun (WGS) entry which is preliminary data.</text>
</comment>
<evidence type="ECO:0000313" key="3">
    <source>
        <dbReference type="Proteomes" id="UP000499080"/>
    </source>
</evidence>
<dbReference type="InterPro" id="IPR050678">
    <property type="entry name" value="DNA_Partitioning_ATPase"/>
</dbReference>
<sequence length="224" mass="24690">MFIVVGGQKGGTGKTTIATNIATMRTIEGRDVYLYDLDPQRSALLWSSRRAENTDLPAVKSGQMVFDKRTINIGAVIENELKNLRGKHQDIIVDAGGADSEELRAALLLADLVIFPIGPSAYDMWTLPTLSELVSGAENCTGALKAKVLLNRVNTNPVVARGQIKNCDDYLANLDSLSRFNNFLRERVAVHYISDEGMAIVEYKQTSSKASEEFKSVYKEIFNV</sequence>
<accession>A0A4Y2W6P4</accession>
<name>A0A4Y2W6P4_ARAVE</name>
<feature type="domain" description="CobQ/CobB/MinD/ParA nucleotide binding" evidence="1">
    <location>
        <begin position="3"/>
        <end position="157"/>
    </location>
</feature>
<reference evidence="2 3" key="1">
    <citation type="journal article" date="2019" name="Sci. Rep.">
        <title>Orb-weaving spider Araneus ventricosus genome elucidates the spidroin gene catalogue.</title>
        <authorList>
            <person name="Kono N."/>
            <person name="Nakamura H."/>
            <person name="Ohtoshi R."/>
            <person name="Moran D.A.P."/>
            <person name="Shinohara A."/>
            <person name="Yoshida Y."/>
            <person name="Fujiwara M."/>
            <person name="Mori M."/>
            <person name="Tomita M."/>
            <person name="Arakawa K."/>
        </authorList>
    </citation>
    <scope>NUCLEOTIDE SEQUENCE [LARGE SCALE GENOMIC DNA]</scope>
</reference>
<gene>
    <name evidence="2" type="ORF">AVEN_275695_1</name>
</gene>
<evidence type="ECO:0000259" key="1">
    <source>
        <dbReference type="Pfam" id="PF01656"/>
    </source>
</evidence>
<dbReference type="Proteomes" id="UP000499080">
    <property type="component" value="Unassembled WGS sequence"/>
</dbReference>
<dbReference type="EMBL" id="BGPR01056162">
    <property type="protein sequence ID" value="GBO32682.1"/>
    <property type="molecule type" value="Genomic_DNA"/>
</dbReference>
<organism evidence="2 3">
    <name type="scientific">Araneus ventricosus</name>
    <name type="common">Orbweaver spider</name>
    <name type="synonym">Epeira ventricosa</name>
    <dbReference type="NCBI Taxonomy" id="182803"/>
    <lineage>
        <taxon>Eukaryota</taxon>
        <taxon>Metazoa</taxon>
        <taxon>Ecdysozoa</taxon>
        <taxon>Arthropoda</taxon>
        <taxon>Chelicerata</taxon>
        <taxon>Arachnida</taxon>
        <taxon>Araneae</taxon>
        <taxon>Araneomorphae</taxon>
        <taxon>Entelegynae</taxon>
        <taxon>Araneoidea</taxon>
        <taxon>Araneidae</taxon>
        <taxon>Araneus</taxon>
    </lineage>
</organism>
<proteinExistence type="predicted"/>
<dbReference type="InterPro" id="IPR027417">
    <property type="entry name" value="P-loop_NTPase"/>
</dbReference>
<dbReference type="InterPro" id="IPR002586">
    <property type="entry name" value="CobQ/CobB/MinD/ParA_Nub-bd_dom"/>
</dbReference>
<dbReference type="PIRSF" id="PIRSF009320">
    <property type="entry name" value="Nuc_binding_HP_1000"/>
    <property type="match status" value="1"/>
</dbReference>
<protein>
    <recommendedName>
        <fullName evidence="1">CobQ/CobB/MinD/ParA nucleotide binding domain-containing protein</fullName>
    </recommendedName>
</protein>
<evidence type="ECO:0000313" key="2">
    <source>
        <dbReference type="EMBL" id="GBO32682.1"/>
    </source>
</evidence>
<keyword evidence="3" id="KW-1185">Reference proteome</keyword>
<dbReference type="AlphaFoldDB" id="A0A4Y2W6P4"/>
<dbReference type="SUPFAM" id="SSF52540">
    <property type="entry name" value="P-loop containing nucleoside triphosphate hydrolases"/>
    <property type="match status" value="1"/>
</dbReference>
<dbReference type="Gene3D" id="3.40.50.300">
    <property type="entry name" value="P-loop containing nucleotide triphosphate hydrolases"/>
    <property type="match status" value="1"/>
</dbReference>
<dbReference type="Pfam" id="PF01656">
    <property type="entry name" value="CbiA"/>
    <property type="match status" value="1"/>
</dbReference>
<dbReference type="PANTHER" id="PTHR13696:SF96">
    <property type="entry name" value="COBQ_COBB_MIND_PARA NUCLEOTIDE BINDING DOMAIN-CONTAINING PROTEIN"/>
    <property type="match status" value="1"/>
</dbReference>